<dbReference type="InterPro" id="IPR027417">
    <property type="entry name" value="P-loop_NTPase"/>
</dbReference>
<evidence type="ECO:0000313" key="2">
    <source>
        <dbReference type="EMBL" id="MQS17610.1"/>
    </source>
</evidence>
<dbReference type="AlphaFoldDB" id="A0A6N7L1I5"/>
<gene>
    <name evidence="2" type="ORF">F7Q99_36845</name>
</gene>
<proteinExistence type="predicted"/>
<dbReference type="Proteomes" id="UP000450000">
    <property type="component" value="Unassembled WGS sequence"/>
</dbReference>
<dbReference type="EMBL" id="WBOF01000005">
    <property type="protein sequence ID" value="MQS17610.1"/>
    <property type="molecule type" value="Genomic_DNA"/>
</dbReference>
<dbReference type="Gene3D" id="3.40.50.300">
    <property type="entry name" value="P-loop containing nucleotide triphosphate hydrolases"/>
    <property type="match status" value="1"/>
</dbReference>
<evidence type="ECO:0000313" key="3">
    <source>
        <dbReference type="Proteomes" id="UP000450000"/>
    </source>
</evidence>
<dbReference type="GO" id="GO:0016301">
    <property type="term" value="F:kinase activity"/>
    <property type="evidence" value="ECO:0007669"/>
    <property type="project" value="UniProtKB-KW"/>
</dbReference>
<dbReference type="InterPro" id="IPR039430">
    <property type="entry name" value="Thymidylate_kin-like_dom"/>
</dbReference>
<feature type="domain" description="Thymidylate kinase-like" evidence="1">
    <location>
        <begin position="3"/>
        <end position="192"/>
    </location>
</feature>
<keyword evidence="3" id="KW-1185">Reference proteome</keyword>
<evidence type="ECO:0000259" key="1">
    <source>
        <dbReference type="Pfam" id="PF02223"/>
    </source>
</evidence>
<organism evidence="2 3">
    <name type="scientific">Streptomyces kaniharaensis</name>
    <dbReference type="NCBI Taxonomy" id="212423"/>
    <lineage>
        <taxon>Bacteria</taxon>
        <taxon>Bacillati</taxon>
        <taxon>Actinomycetota</taxon>
        <taxon>Actinomycetes</taxon>
        <taxon>Kitasatosporales</taxon>
        <taxon>Streptomycetaceae</taxon>
        <taxon>Streptomyces</taxon>
    </lineage>
</organism>
<keyword evidence="2" id="KW-0418">Kinase</keyword>
<dbReference type="SUPFAM" id="SSF52540">
    <property type="entry name" value="P-loop containing nucleoside triphosphate hydrolases"/>
    <property type="match status" value="1"/>
</dbReference>
<keyword evidence="2" id="KW-0808">Transferase</keyword>
<accession>A0A6N7L1I5</accession>
<protein>
    <submittedName>
        <fullName evidence="2">Thymidylate kinase</fullName>
    </submittedName>
</protein>
<name>A0A6N7L1I5_9ACTN</name>
<comment type="caution">
    <text evidence="2">The sequence shown here is derived from an EMBL/GenBank/DDBJ whole genome shotgun (WGS) entry which is preliminary data.</text>
</comment>
<reference evidence="2 3" key="1">
    <citation type="submission" date="2019-09" db="EMBL/GenBank/DDBJ databases">
        <title>Genome Sequences of Streptomyces kaniharaensis ATCC 21070.</title>
        <authorList>
            <person name="Zhu W."/>
            <person name="De Crecy-Lagard V."/>
            <person name="Richards N.G."/>
        </authorList>
    </citation>
    <scope>NUCLEOTIDE SEQUENCE [LARGE SCALE GENOMIC DNA]</scope>
    <source>
        <strain evidence="2 3">SF-557</strain>
    </source>
</reference>
<dbReference type="Pfam" id="PF02223">
    <property type="entry name" value="Thymidylate_kin"/>
    <property type="match status" value="1"/>
</dbReference>
<sequence>MSVEGVNGVGKTTSVRAVAAAFGPRCLRLDELTDQRADSLPGQVIAALAATGDVCLRTGHPVAETLALLALKFRESERLAAGLQDGVEVVLEDRGVDSVAVCQAAILHAESPATPALAIAERILATVRRWRTMPDATVLLVGDTDVCTARFAARIGRVVPPDAQAVIEHTGRLYRQLAAAEPDRYTLIDVSGHGPEESAKAVEDAVRAAEARREAARVA</sequence>